<dbReference type="EMBL" id="JAPQKR010000004">
    <property type="protein sequence ID" value="KAJ5218445.1"/>
    <property type="molecule type" value="Genomic_DNA"/>
</dbReference>
<dbReference type="GO" id="GO:0000828">
    <property type="term" value="F:inositol hexakisphosphate kinase activity"/>
    <property type="evidence" value="ECO:0007669"/>
    <property type="project" value="TreeGrafter"/>
</dbReference>
<comment type="caution">
    <text evidence="3">The sequence shown here is derived from an EMBL/GenBank/DDBJ whole genome shotgun (WGS) entry which is preliminary data.</text>
</comment>
<evidence type="ECO:0000256" key="1">
    <source>
        <dbReference type="ARBA" id="ARBA00033696"/>
    </source>
</evidence>
<dbReference type="OrthoDB" id="18042at2759"/>
<organism evidence="3 4">
    <name type="scientific">Penicillium cinerascens</name>
    <dbReference type="NCBI Taxonomy" id="70096"/>
    <lineage>
        <taxon>Eukaryota</taxon>
        <taxon>Fungi</taxon>
        <taxon>Dikarya</taxon>
        <taxon>Ascomycota</taxon>
        <taxon>Pezizomycotina</taxon>
        <taxon>Eurotiomycetes</taxon>
        <taxon>Eurotiomycetidae</taxon>
        <taxon>Eurotiales</taxon>
        <taxon>Aspergillaceae</taxon>
        <taxon>Penicillium</taxon>
    </lineage>
</organism>
<gene>
    <name evidence="3" type="ORF">N7498_000544</name>
</gene>
<dbReference type="Proteomes" id="UP001150904">
    <property type="component" value="Unassembled WGS sequence"/>
</dbReference>
<protein>
    <submittedName>
        <fullName evidence="3">Uncharacterized protein</fullName>
    </submittedName>
</protein>
<dbReference type="GO" id="GO:0006020">
    <property type="term" value="P:inositol metabolic process"/>
    <property type="evidence" value="ECO:0007669"/>
    <property type="project" value="TreeGrafter"/>
</dbReference>
<dbReference type="PANTHER" id="PTHR12750">
    <property type="entry name" value="DIPHOSPHOINOSITOL PENTAKISPHOSPHATE KINASE"/>
    <property type="match status" value="1"/>
</dbReference>
<evidence type="ECO:0000313" key="3">
    <source>
        <dbReference type="EMBL" id="KAJ5218445.1"/>
    </source>
</evidence>
<sequence length="210" mass="23384">MDGNTLIVDGRKLHQPFVEKPVSAEDHNIYIYFPSTSLEGGGGRRLFRKIGNKWTTNSYIYEPFLAADHEQDVKAYAVGPRYCLAVTRNSPAVTGIVHRNANGKEIRQITEVSREESQAAAKISLGFGQAVCGFDIVRNGGKSYVIDVNGWTSLDLDMEQLHGLASGRKALGPSYPLEYGLWRSLRATIKRIRMFDEADYKNVDNACPPM</sequence>
<comment type="catalytic activity">
    <reaction evidence="1">
        <text>5-diphospho-1D-myo-inositol 1,2,3,4,6-pentakisphosphate + ATP + H(+) = 1,5-bis(diphospho)-1D-myo-inositol 2,3,4,6-tetrakisphosphate + ADP</text>
        <dbReference type="Rhea" id="RHEA:10276"/>
        <dbReference type="ChEBI" id="CHEBI:15378"/>
        <dbReference type="ChEBI" id="CHEBI:30616"/>
        <dbReference type="ChEBI" id="CHEBI:58628"/>
        <dbReference type="ChEBI" id="CHEBI:77983"/>
        <dbReference type="ChEBI" id="CHEBI:456216"/>
        <dbReference type="EC" id="2.7.4.24"/>
    </reaction>
    <physiologicalReaction direction="left-to-right" evidence="1">
        <dbReference type="Rhea" id="RHEA:10277"/>
    </physiologicalReaction>
</comment>
<dbReference type="PANTHER" id="PTHR12750:SF9">
    <property type="entry name" value="INOSITOL HEXAKISPHOSPHATE AND DIPHOSPHOINOSITOL-PENTAKISPHOSPHATE KINASE"/>
    <property type="match status" value="1"/>
</dbReference>
<dbReference type="AlphaFoldDB" id="A0A9W9NEK2"/>
<keyword evidence="4" id="KW-1185">Reference proteome</keyword>
<dbReference type="SUPFAM" id="SSF56059">
    <property type="entry name" value="Glutathione synthetase ATP-binding domain-like"/>
    <property type="match status" value="1"/>
</dbReference>
<dbReference type="InterPro" id="IPR037446">
    <property type="entry name" value="His_Pase_VIP1"/>
</dbReference>
<evidence type="ECO:0000256" key="2">
    <source>
        <dbReference type="ARBA" id="ARBA00034629"/>
    </source>
</evidence>
<reference evidence="3" key="2">
    <citation type="journal article" date="2023" name="IMA Fungus">
        <title>Comparative genomic study of the Penicillium genus elucidates a diverse pangenome and 15 lateral gene transfer events.</title>
        <authorList>
            <person name="Petersen C."/>
            <person name="Sorensen T."/>
            <person name="Nielsen M.R."/>
            <person name="Sondergaard T.E."/>
            <person name="Sorensen J.L."/>
            <person name="Fitzpatrick D.A."/>
            <person name="Frisvad J.C."/>
            <person name="Nielsen K.L."/>
        </authorList>
    </citation>
    <scope>NUCLEOTIDE SEQUENCE</scope>
    <source>
        <strain evidence="3">IBT 15544</strain>
    </source>
</reference>
<name>A0A9W9NEK2_9EURO</name>
<accession>A0A9W9NEK2</accession>
<dbReference type="GO" id="GO:0005829">
    <property type="term" value="C:cytosol"/>
    <property type="evidence" value="ECO:0007669"/>
    <property type="project" value="TreeGrafter"/>
</dbReference>
<evidence type="ECO:0000313" key="4">
    <source>
        <dbReference type="Proteomes" id="UP001150904"/>
    </source>
</evidence>
<comment type="catalytic activity">
    <reaction evidence="2">
        <text>1D-myo-inositol hexakisphosphate + ATP = 1-diphospho-1D-myo-inositol 2,3,4,5,6-pentakisphosphate + ADP</text>
        <dbReference type="Rhea" id="RHEA:37459"/>
        <dbReference type="ChEBI" id="CHEBI:30616"/>
        <dbReference type="ChEBI" id="CHEBI:58130"/>
        <dbReference type="ChEBI" id="CHEBI:74946"/>
        <dbReference type="ChEBI" id="CHEBI:456216"/>
        <dbReference type="EC" id="2.7.4.24"/>
    </reaction>
    <physiologicalReaction direction="left-to-right" evidence="2">
        <dbReference type="Rhea" id="RHEA:37460"/>
    </physiologicalReaction>
</comment>
<dbReference type="GO" id="GO:0033857">
    <property type="term" value="F:5-diphosphoinositol pentakisphosphate 1-kinase activity"/>
    <property type="evidence" value="ECO:0007669"/>
    <property type="project" value="TreeGrafter"/>
</dbReference>
<proteinExistence type="predicted"/>
<dbReference type="GO" id="GO:0032958">
    <property type="term" value="P:inositol phosphate biosynthetic process"/>
    <property type="evidence" value="ECO:0007669"/>
    <property type="project" value="TreeGrafter"/>
</dbReference>
<reference evidence="3" key="1">
    <citation type="submission" date="2022-12" db="EMBL/GenBank/DDBJ databases">
        <authorList>
            <person name="Petersen C."/>
        </authorList>
    </citation>
    <scope>NUCLEOTIDE SEQUENCE</scope>
    <source>
        <strain evidence="3">IBT 15544</strain>
    </source>
</reference>
<dbReference type="Gene3D" id="3.30.470.20">
    <property type="entry name" value="ATP-grasp fold, B domain"/>
    <property type="match status" value="1"/>
</dbReference>
<dbReference type="RefSeq" id="XP_058313018.1">
    <property type="nucleotide sequence ID" value="XM_058447607.1"/>
</dbReference>
<dbReference type="GeneID" id="83174907"/>